<keyword evidence="2" id="KW-1185">Reference proteome</keyword>
<proteinExistence type="predicted"/>
<dbReference type="AlphaFoldDB" id="A0A284VQ39"/>
<dbReference type="EMBL" id="FZMP01000174">
    <property type="protein sequence ID" value="SNQ61287.1"/>
    <property type="molecule type" value="Genomic_DNA"/>
</dbReference>
<accession>A0A284VQ39</accession>
<evidence type="ECO:0000313" key="1">
    <source>
        <dbReference type="EMBL" id="SNQ61287.1"/>
    </source>
</evidence>
<evidence type="ECO:0000313" key="2">
    <source>
        <dbReference type="Proteomes" id="UP000218615"/>
    </source>
</evidence>
<protein>
    <submittedName>
        <fullName evidence="1">Uncharacterized protein</fullName>
    </submittedName>
</protein>
<gene>
    <name evidence="1" type="ORF">MNV_30020</name>
</gene>
<name>A0A284VQ39_9EURY</name>
<organism evidence="1 2">
    <name type="scientific">Candidatus Methanoperedens nitratireducens</name>
    <dbReference type="NCBI Taxonomy" id="1392998"/>
    <lineage>
        <taxon>Archaea</taxon>
        <taxon>Methanobacteriati</taxon>
        <taxon>Methanobacteriota</taxon>
        <taxon>Stenosarchaea group</taxon>
        <taxon>Methanomicrobia</taxon>
        <taxon>Methanosarcinales</taxon>
        <taxon>ANME-2 cluster</taxon>
        <taxon>Candidatus Methanoperedentaceae</taxon>
        <taxon>Candidatus Methanoperedens</taxon>
    </lineage>
</organism>
<sequence length="51" mass="5940">MFGDGYCGIYIASYIHDGGVSDEFLKSNRREFKIVSAHIKRSEKRSVRTWK</sequence>
<reference evidence="2" key="1">
    <citation type="submission" date="2017-06" db="EMBL/GenBank/DDBJ databases">
        <authorList>
            <person name="Cremers G."/>
        </authorList>
    </citation>
    <scope>NUCLEOTIDE SEQUENCE [LARGE SCALE GENOMIC DNA]</scope>
</reference>
<dbReference type="Proteomes" id="UP000218615">
    <property type="component" value="Unassembled WGS sequence"/>
</dbReference>